<accession>A0ABS6K2B4</accession>
<evidence type="ECO:0000256" key="1">
    <source>
        <dbReference type="ARBA" id="ARBA00004370"/>
    </source>
</evidence>
<gene>
    <name evidence="8" type="primary">atpH</name>
    <name evidence="9" type="ORF">KS407_23410</name>
</gene>
<name>A0ABS6K2B4_9BACI</name>
<sequence length="184" mass="20587">MKKHPVGFRYASAMFEYAQEKNLLSEVKQELELVSQVMRETNLLDEVFRHAKMTPEEKKKIVSSSFSGKVSEAVVNLLFILIDKKREDVFLAIVDDYNSLFNEAEGVAEAQVYSAKALTDEEKEAVASVFAAKAGKQKLLIDNIVDKELIGGLKVRVGDRVYDGSVATKLARIQQSMMHGNVSR</sequence>
<organism evidence="9 10">
    <name type="scientific">Evansella alkalicola</name>
    <dbReference type="NCBI Taxonomy" id="745819"/>
    <lineage>
        <taxon>Bacteria</taxon>
        <taxon>Bacillati</taxon>
        <taxon>Bacillota</taxon>
        <taxon>Bacilli</taxon>
        <taxon>Bacillales</taxon>
        <taxon>Bacillaceae</taxon>
        <taxon>Evansella</taxon>
    </lineage>
</organism>
<dbReference type="InterPro" id="IPR020781">
    <property type="entry name" value="ATPase_OSCP/d_CS"/>
</dbReference>
<dbReference type="EMBL" id="JAHQCR010000091">
    <property type="protein sequence ID" value="MBU9724379.1"/>
    <property type="molecule type" value="Genomic_DNA"/>
</dbReference>
<keyword evidence="8" id="KW-1003">Cell membrane</keyword>
<evidence type="ECO:0000256" key="7">
    <source>
        <dbReference type="ARBA" id="ARBA00023310"/>
    </source>
</evidence>
<dbReference type="NCBIfam" id="NF004403">
    <property type="entry name" value="PRK05758.2-4"/>
    <property type="match status" value="1"/>
</dbReference>
<dbReference type="PANTHER" id="PTHR11910">
    <property type="entry name" value="ATP SYNTHASE DELTA CHAIN"/>
    <property type="match status" value="1"/>
</dbReference>
<evidence type="ECO:0000256" key="8">
    <source>
        <dbReference type="HAMAP-Rule" id="MF_01416"/>
    </source>
</evidence>
<dbReference type="NCBIfam" id="TIGR01145">
    <property type="entry name" value="ATP_synt_delta"/>
    <property type="match status" value="1"/>
</dbReference>
<evidence type="ECO:0000256" key="3">
    <source>
        <dbReference type="ARBA" id="ARBA00022781"/>
    </source>
</evidence>
<dbReference type="HAMAP" id="MF_01416">
    <property type="entry name" value="ATP_synth_delta_bact"/>
    <property type="match status" value="1"/>
</dbReference>
<comment type="similarity">
    <text evidence="8">Belongs to the ATPase delta chain family.</text>
</comment>
<evidence type="ECO:0000313" key="9">
    <source>
        <dbReference type="EMBL" id="MBU9724379.1"/>
    </source>
</evidence>
<dbReference type="Pfam" id="PF00213">
    <property type="entry name" value="OSCP"/>
    <property type="match status" value="1"/>
</dbReference>
<comment type="subcellular location">
    <subcellularLocation>
        <location evidence="8">Cell membrane</location>
        <topology evidence="8">Peripheral membrane protein</topology>
    </subcellularLocation>
    <subcellularLocation>
        <location evidence="1">Membrane</location>
    </subcellularLocation>
</comment>
<keyword evidence="2 8" id="KW-0813">Transport</keyword>
<keyword evidence="7 8" id="KW-0066">ATP synthesis</keyword>
<evidence type="ECO:0000313" key="10">
    <source>
        <dbReference type="Proteomes" id="UP000790580"/>
    </source>
</evidence>
<evidence type="ECO:0000256" key="2">
    <source>
        <dbReference type="ARBA" id="ARBA00022448"/>
    </source>
</evidence>
<proteinExistence type="inferred from homology"/>
<keyword evidence="10" id="KW-1185">Reference proteome</keyword>
<dbReference type="RefSeq" id="WP_088077056.1">
    <property type="nucleotide sequence ID" value="NZ_JAHQCR010000091.1"/>
</dbReference>
<reference evidence="9 10" key="1">
    <citation type="submission" date="2021-06" db="EMBL/GenBank/DDBJ databases">
        <title>Bacillus sp. RD4P76, an endophyte from a halophyte.</title>
        <authorList>
            <person name="Sun J.-Q."/>
        </authorList>
    </citation>
    <scope>NUCLEOTIDE SEQUENCE [LARGE SCALE GENOMIC DNA]</scope>
    <source>
        <strain evidence="9 10">JCM 17098</strain>
    </source>
</reference>
<dbReference type="PRINTS" id="PR00125">
    <property type="entry name" value="ATPASEDELTA"/>
</dbReference>
<keyword evidence="3 8" id="KW-0375">Hydrogen ion transport</keyword>
<protein>
    <recommendedName>
        <fullName evidence="8">ATP synthase subunit delta</fullName>
    </recommendedName>
    <alternativeName>
        <fullName evidence="8">ATP synthase F(1) sector subunit delta</fullName>
    </alternativeName>
    <alternativeName>
        <fullName evidence="8">F-type ATPase subunit delta</fullName>
        <shortName evidence="8">F-ATPase subunit delta</shortName>
    </alternativeName>
</protein>
<dbReference type="SUPFAM" id="SSF47928">
    <property type="entry name" value="N-terminal domain of the delta subunit of the F1F0-ATP synthase"/>
    <property type="match status" value="1"/>
</dbReference>
<keyword evidence="4 8" id="KW-0406">Ion transport</keyword>
<evidence type="ECO:0000256" key="6">
    <source>
        <dbReference type="ARBA" id="ARBA00023196"/>
    </source>
</evidence>
<dbReference type="Gene3D" id="1.10.520.20">
    <property type="entry name" value="N-terminal domain of the delta subunit of the F1F0-ATP synthase"/>
    <property type="match status" value="1"/>
</dbReference>
<keyword evidence="5 8" id="KW-0472">Membrane</keyword>
<dbReference type="Proteomes" id="UP000790580">
    <property type="component" value="Unassembled WGS sequence"/>
</dbReference>
<dbReference type="InterPro" id="IPR026015">
    <property type="entry name" value="ATP_synth_OSCP/delta_N_sf"/>
</dbReference>
<comment type="caution">
    <text evidence="9">The sequence shown here is derived from an EMBL/GenBank/DDBJ whole genome shotgun (WGS) entry which is preliminary data.</text>
</comment>
<dbReference type="PROSITE" id="PS00389">
    <property type="entry name" value="ATPASE_DELTA"/>
    <property type="match status" value="1"/>
</dbReference>
<comment type="function">
    <text evidence="8">This protein is part of the stalk that links CF(0) to CF(1). It either transmits conformational changes from CF(0) to CF(1) or is implicated in proton conduction.</text>
</comment>
<evidence type="ECO:0000256" key="5">
    <source>
        <dbReference type="ARBA" id="ARBA00023136"/>
    </source>
</evidence>
<keyword evidence="6 8" id="KW-0139">CF(1)</keyword>
<comment type="function">
    <text evidence="8">F(1)F(0) ATP synthase produces ATP from ADP in the presence of a proton or sodium gradient. F-type ATPases consist of two structural domains, F(1) containing the extramembraneous catalytic core and F(0) containing the membrane proton channel, linked together by a central stalk and a peripheral stalk. During catalysis, ATP synthesis in the catalytic domain of F(1) is coupled via a rotary mechanism of the central stalk subunits to proton translocation.</text>
</comment>
<dbReference type="InterPro" id="IPR000711">
    <property type="entry name" value="ATPase_OSCP/dsu"/>
</dbReference>
<evidence type="ECO:0000256" key="4">
    <source>
        <dbReference type="ARBA" id="ARBA00023065"/>
    </source>
</evidence>